<evidence type="ECO:0000256" key="5">
    <source>
        <dbReference type="ARBA" id="ARBA00023315"/>
    </source>
</evidence>
<dbReference type="Proteomes" id="UP001445335">
    <property type="component" value="Unassembled WGS sequence"/>
</dbReference>
<feature type="domain" description="BPL/LPL catalytic" evidence="6">
    <location>
        <begin position="43"/>
        <end position="225"/>
    </location>
</feature>
<dbReference type="InterPro" id="IPR020605">
    <property type="entry name" value="Octanoyltransferase_CS"/>
</dbReference>
<dbReference type="Pfam" id="PF21948">
    <property type="entry name" value="LplA-B_cat"/>
    <property type="match status" value="1"/>
</dbReference>
<comment type="pathway">
    <text evidence="1">Protein modification; protein lipoylation via endogenous pathway; protein N(6)-(lipoyl)lysine from octanoyl-[acyl-carrier-protein]: step 1/2.</text>
</comment>
<dbReference type="AlphaFoldDB" id="A0AAW1QUM5"/>
<dbReference type="PANTHER" id="PTHR10993">
    <property type="entry name" value="OCTANOYLTRANSFERASE"/>
    <property type="match status" value="1"/>
</dbReference>
<reference evidence="7 8" key="1">
    <citation type="journal article" date="2024" name="Nat. Commun.">
        <title>Phylogenomics reveals the evolutionary origins of lichenization in chlorophyte algae.</title>
        <authorList>
            <person name="Puginier C."/>
            <person name="Libourel C."/>
            <person name="Otte J."/>
            <person name="Skaloud P."/>
            <person name="Haon M."/>
            <person name="Grisel S."/>
            <person name="Petersen M."/>
            <person name="Berrin J.G."/>
            <person name="Delaux P.M."/>
            <person name="Dal Grande F."/>
            <person name="Keller J."/>
        </authorList>
    </citation>
    <scope>NUCLEOTIDE SEQUENCE [LARGE SCALE GENOMIC DNA]</scope>
    <source>
        <strain evidence="7 8">SAG 245.80</strain>
    </source>
</reference>
<evidence type="ECO:0000313" key="7">
    <source>
        <dbReference type="EMBL" id="KAK9825202.1"/>
    </source>
</evidence>
<organism evidence="7 8">
    <name type="scientific">Elliptochloris bilobata</name>
    <dbReference type="NCBI Taxonomy" id="381761"/>
    <lineage>
        <taxon>Eukaryota</taxon>
        <taxon>Viridiplantae</taxon>
        <taxon>Chlorophyta</taxon>
        <taxon>core chlorophytes</taxon>
        <taxon>Trebouxiophyceae</taxon>
        <taxon>Trebouxiophyceae incertae sedis</taxon>
        <taxon>Elliptochloris clade</taxon>
        <taxon>Elliptochloris</taxon>
    </lineage>
</organism>
<evidence type="ECO:0000313" key="8">
    <source>
        <dbReference type="Proteomes" id="UP001445335"/>
    </source>
</evidence>
<dbReference type="NCBIfam" id="TIGR00214">
    <property type="entry name" value="lipB"/>
    <property type="match status" value="1"/>
</dbReference>
<protein>
    <recommendedName>
        <fullName evidence="3">lipoyl(octanoyl) transferase</fullName>
        <ecNumber evidence="3">2.3.1.181</ecNumber>
    </recommendedName>
</protein>
<evidence type="ECO:0000256" key="3">
    <source>
        <dbReference type="ARBA" id="ARBA00012334"/>
    </source>
</evidence>
<dbReference type="GO" id="GO:0033819">
    <property type="term" value="F:lipoyl(octanoyl) transferase activity"/>
    <property type="evidence" value="ECO:0007669"/>
    <property type="project" value="UniProtKB-EC"/>
</dbReference>
<dbReference type="SUPFAM" id="SSF55681">
    <property type="entry name" value="Class II aaRS and biotin synthetases"/>
    <property type="match status" value="1"/>
</dbReference>
<dbReference type="Gene3D" id="3.30.930.10">
    <property type="entry name" value="Bira Bifunctional Protein, Domain 2"/>
    <property type="match status" value="1"/>
</dbReference>
<gene>
    <name evidence="7" type="ORF">WJX81_008281</name>
</gene>
<accession>A0AAW1QUM5</accession>
<dbReference type="PANTHER" id="PTHR10993:SF15">
    <property type="entry name" value="OCTANOYLTRANSFERASE LIP2, MITOCHONDRIAL"/>
    <property type="match status" value="1"/>
</dbReference>
<dbReference type="InterPro" id="IPR000544">
    <property type="entry name" value="Octanoyltransferase"/>
</dbReference>
<comment type="similarity">
    <text evidence="2">Belongs to the LipB family.</text>
</comment>
<dbReference type="PROSITE" id="PS01313">
    <property type="entry name" value="LIPB"/>
    <property type="match status" value="1"/>
</dbReference>
<dbReference type="EMBL" id="JALJOU010000076">
    <property type="protein sequence ID" value="KAK9825202.1"/>
    <property type="molecule type" value="Genomic_DNA"/>
</dbReference>
<dbReference type="GO" id="GO:0009249">
    <property type="term" value="P:protein lipoylation"/>
    <property type="evidence" value="ECO:0007669"/>
    <property type="project" value="InterPro"/>
</dbReference>
<dbReference type="PROSITE" id="PS51733">
    <property type="entry name" value="BPL_LPL_CATALYTIC"/>
    <property type="match status" value="1"/>
</dbReference>
<dbReference type="HAMAP" id="MF_00013">
    <property type="entry name" value="LipB"/>
    <property type="match status" value="1"/>
</dbReference>
<dbReference type="InterPro" id="IPR045864">
    <property type="entry name" value="aa-tRNA-synth_II/BPL/LPL"/>
</dbReference>
<comment type="caution">
    <text evidence="7">The sequence shown here is derived from an EMBL/GenBank/DDBJ whole genome shotgun (WGS) entry which is preliminary data.</text>
</comment>
<dbReference type="CDD" id="cd16444">
    <property type="entry name" value="LipB"/>
    <property type="match status" value="1"/>
</dbReference>
<dbReference type="InterPro" id="IPR004143">
    <property type="entry name" value="BPL_LPL_catalytic"/>
</dbReference>
<keyword evidence="8" id="KW-1185">Reference proteome</keyword>
<name>A0AAW1QUM5_9CHLO</name>
<dbReference type="EC" id="2.3.1.181" evidence="3"/>
<keyword evidence="5" id="KW-0012">Acyltransferase</keyword>
<evidence type="ECO:0000256" key="2">
    <source>
        <dbReference type="ARBA" id="ARBA00007907"/>
    </source>
</evidence>
<dbReference type="NCBIfam" id="NF010925">
    <property type="entry name" value="PRK14345.1"/>
    <property type="match status" value="1"/>
</dbReference>
<evidence type="ECO:0000256" key="1">
    <source>
        <dbReference type="ARBA" id="ARBA00004821"/>
    </source>
</evidence>
<evidence type="ECO:0000256" key="4">
    <source>
        <dbReference type="ARBA" id="ARBA00022679"/>
    </source>
</evidence>
<sequence length="238" mass="25151">MSAAAFDVRAGHLLRICNFGNALVTYGDGLRLQQQLAQLCKARAVPDTLLLLQHAPVYTLGKRGSSKDFRTAPEQLQAQGAEVHLSDRGGEVTYHGPGQVVMYPIVNLRRLGVGARAYVEGLEDAMVRVAGAYGVSARGRVPARTGVWVGDRKLGAVGVRISHGVATHGVALNVATDLRAFAPIVACGLAGAVATSLHAELACVNAAQLASAFARRFGYTQREHVTPSELRSSMLELG</sequence>
<keyword evidence="4" id="KW-0808">Transferase</keyword>
<proteinExistence type="inferred from homology"/>
<evidence type="ECO:0000259" key="6">
    <source>
        <dbReference type="PROSITE" id="PS51733"/>
    </source>
</evidence>